<dbReference type="EMBL" id="CATNWA010016635">
    <property type="protein sequence ID" value="CAI9594191.1"/>
    <property type="molecule type" value="Genomic_DNA"/>
</dbReference>
<protein>
    <submittedName>
        <fullName evidence="1">Uncharacterized protein</fullName>
    </submittedName>
</protein>
<name>A0ABN9FAY2_9NEOB</name>
<reference evidence="1" key="1">
    <citation type="submission" date="2023-05" db="EMBL/GenBank/DDBJ databases">
        <authorList>
            <person name="Stuckert A."/>
        </authorList>
    </citation>
    <scope>NUCLEOTIDE SEQUENCE</scope>
</reference>
<keyword evidence="2" id="KW-1185">Reference proteome</keyword>
<dbReference type="Proteomes" id="UP001162483">
    <property type="component" value="Unassembled WGS sequence"/>
</dbReference>
<proteinExistence type="predicted"/>
<feature type="non-terminal residue" evidence="1">
    <location>
        <position position="43"/>
    </location>
</feature>
<sequence>MSCQSAPGVDVRLTESGCNNLKICIEQNVIITNTLAGVRHSGN</sequence>
<evidence type="ECO:0000313" key="2">
    <source>
        <dbReference type="Proteomes" id="UP001162483"/>
    </source>
</evidence>
<gene>
    <name evidence="1" type="ORF">SPARVUS_LOCUS11689134</name>
</gene>
<evidence type="ECO:0000313" key="1">
    <source>
        <dbReference type="EMBL" id="CAI9594191.1"/>
    </source>
</evidence>
<comment type="caution">
    <text evidence="1">The sequence shown here is derived from an EMBL/GenBank/DDBJ whole genome shotgun (WGS) entry which is preliminary data.</text>
</comment>
<organism evidence="1 2">
    <name type="scientific">Staurois parvus</name>
    <dbReference type="NCBI Taxonomy" id="386267"/>
    <lineage>
        <taxon>Eukaryota</taxon>
        <taxon>Metazoa</taxon>
        <taxon>Chordata</taxon>
        <taxon>Craniata</taxon>
        <taxon>Vertebrata</taxon>
        <taxon>Euteleostomi</taxon>
        <taxon>Amphibia</taxon>
        <taxon>Batrachia</taxon>
        <taxon>Anura</taxon>
        <taxon>Neobatrachia</taxon>
        <taxon>Ranoidea</taxon>
        <taxon>Ranidae</taxon>
        <taxon>Staurois</taxon>
    </lineage>
</organism>
<accession>A0ABN9FAY2</accession>